<dbReference type="FunFam" id="2.60.120.920:FF:000004">
    <property type="entry name" value="Butyrophilin subfamily 1 member A1"/>
    <property type="match status" value="1"/>
</dbReference>
<evidence type="ECO:0000256" key="5">
    <source>
        <dbReference type="SAM" id="Coils"/>
    </source>
</evidence>
<dbReference type="PRINTS" id="PR01407">
    <property type="entry name" value="BUTYPHLNCDUF"/>
</dbReference>
<name>A0A6P7KJF9_9TELE</name>
<dbReference type="PROSITE" id="PS00518">
    <property type="entry name" value="ZF_RING_1"/>
    <property type="match status" value="1"/>
</dbReference>
<evidence type="ECO:0000259" key="8">
    <source>
        <dbReference type="PROSITE" id="PS50188"/>
    </source>
</evidence>
<evidence type="ECO:0000313" key="9">
    <source>
        <dbReference type="Proteomes" id="UP000515145"/>
    </source>
</evidence>
<dbReference type="Gene3D" id="3.30.160.60">
    <property type="entry name" value="Classic Zinc Finger"/>
    <property type="match status" value="1"/>
</dbReference>
<evidence type="ECO:0000256" key="2">
    <source>
        <dbReference type="ARBA" id="ARBA00022771"/>
    </source>
</evidence>
<dbReference type="InParanoid" id="A0A6P7KJF9"/>
<keyword evidence="3" id="KW-0862">Zinc</keyword>
<dbReference type="InterPro" id="IPR001870">
    <property type="entry name" value="B30.2/SPRY"/>
</dbReference>
<dbReference type="InterPro" id="IPR013320">
    <property type="entry name" value="ConA-like_dom_sf"/>
</dbReference>
<dbReference type="InterPro" id="IPR043136">
    <property type="entry name" value="B30.2/SPRY_sf"/>
</dbReference>
<feature type="coiled-coil region" evidence="5">
    <location>
        <begin position="131"/>
        <end position="158"/>
    </location>
</feature>
<reference evidence="10" key="1">
    <citation type="submission" date="2025-08" db="UniProtKB">
        <authorList>
            <consortium name="RefSeq"/>
        </authorList>
    </citation>
    <scope>IDENTIFICATION</scope>
</reference>
<feature type="coiled-coil region" evidence="5">
    <location>
        <begin position="196"/>
        <end position="230"/>
    </location>
</feature>
<dbReference type="GO" id="GO:0008270">
    <property type="term" value="F:zinc ion binding"/>
    <property type="evidence" value="ECO:0007669"/>
    <property type="project" value="UniProtKB-KW"/>
</dbReference>
<evidence type="ECO:0000256" key="3">
    <source>
        <dbReference type="ARBA" id="ARBA00022833"/>
    </source>
</evidence>
<proteinExistence type="predicted"/>
<dbReference type="Pfam" id="PF13765">
    <property type="entry name" value="PRY"/>
    <property type="match status" value="1"/>
</dbReference>
<dbReference type="AlphaFoldDB" id="A0A6P7KJF9"/>
<dbReference type="PROSITE" id="PS50119">
    <property type="entry name" value="ZF_BBOX"/>
    <property type="match status" value="1"/>
</dbReference>
<feature type="domain" description="B30.2/SPRY" evidence="8">
    <location>
        <begin position="270"/>
        <end position="463"/>
    </location>
</feature>
<dbReference type="PANTHER" id="PTHR24103">
    <property type="entry name" value="E3 UBIQUITIN-PROTEIN LIGASE TRIM"/>
    <property type="match status" value="1"/>
</dbReference>
<dbReference type="GeneID" id="114452433"/>
<sequence>MAANSTISEEDLVCPQCSEIYCFPVLLKCGHNICRVCLHKFWEWKGCRECPVCGSVSVPGRPPINLALKIAADEYQVQRTSRTQDVCLVHNEKLKIFCKNDEEPICVVCQISKQHKVHECCPVEEAATQKRTEISTMLESLQKKLRILKNTRDQWEETKSYIQTQAHQTEASIKEEFLRFHQFLQKEENNRLKVLRQEEETKVQVMCKKLEDIEDQIETLASTISDIEASTATNDLTFLQDYKETKKRFKSNIRQPECIRDILINSAKHLGLLRFGIWKKMAGIVTYVPITLDPNTAQSNLRFSQELTCVQYSNKQPLPDNPERCTSRVCVLGATGFTSGKHTWTVEVGQGKDWYIGVARESIKRKSTIFLNPTEGFWVIGLCNGESFWAQTSPRTKLVMKQKPERITVELDYDKGKVVFINSADLTIIHAFKDRFTERIFPYFSPGLYEYGKISSPLTICPLTIRVDVE</sequence>
<keyword evidence="9" id="KW-1185">Reference proteome</keyword>
<keyword evidence="5" id="KW-0175">Coiled coil</keyword>
<dbReference type="Gene3D" id="2.60.120.920">
    <property type="match status" value="1"/>
</dbReference>
<dbReference type="InterPro" id="IPR003877">
    <property type="entry name" value="SPRY_dom"/>
</dbReference>
<dbReference type="InterPro" id="IPR006574">
    <property type="entry name" value="PRY"/>
</dbReference>
<dbReference type="SMART" id="SM00336">
    <property type="entry name" value="BBOX"/>
    <property type="match status" value="1"/>
</dbReference>
<evidence type="ECO:0000259" key="6">
    <source>
        <dbReference type="PROSITE" id="PS50089"/>
    </source>
</evidence>
<dbReference type="OrthoDB" id="654191at2759"/>
<dbReference type="SMART" id="SM00589">
    <property type="entry name" value="PRY"/>
    <property type="match status" value="1"/>
</dbReference>
<dbReference type="SMART" id="SM00449">
    <property type="entry name" value="SPRY"/>
    <property type="match status" value="1"/>
</dbReference>
<dbReference type="InterPro" id="IPR001841">
    <property type="entry name" value="Znf_RING"/>
</dbReference>
<dbReference type="Pfam" id="PF00622">
    <property type="entry name" value="SPRY"/>
    <property type="match status" value="1"/>
</dbReference>
<dbReference type="Proteomes" id="UP000515145">
    <property type="component" value="Chromosome 19"/>
</dbReference>
<dbReference type="PROSITE" id="PS50188">
    <property type="entry name" value="B302_SPRY"/>
    <property type="match status" value="1"/>
</dbReference>
<protein>
    <submittedName>
        <fullName evidence="10">Zinc-binding protein A33-like</fullName>
    </submittedName>
</protein>
<dbReference type="SUPFAM" id="SSF49899">
    <property type="entry name" value="Concanavalin A-like lectins/glucanases"/>
    <property type="match status" value="1"/>
</dbReference>
<dbReference type="RefSeq" id="XP_028287551.1">
    <property type="nucleotide sequence ID" value="XM_028431750.1"/>
</dbReference>
<dbReference type="PROSITE" id="PS50089">
    <property type="entry name" value="ZF_RING_2"/>
    <property type="match status" value="1"/>
</dbReference>
<evidence type="ECO:0000256" key="4">
    <source>
        <dbReference type="PROSITE-ProRule" id="PRU00024"/>
    </source>
</evidence>
<dbReference type="InterPro" id="IPR017907">
    <property type="entry name" value="Znf_RING_CS"/>
</dbReference>
<dbReference type="CDD" id="cd12893">
    <property type="entry name" value="SPRY_PRY_TRIM35"/>
    <property type="match status" value="1"/>
</dbReference>
<feature type="domain" description="RING-type" evidence="6">
    <location>
        <begin position="14"/>
        <end position="53"/>
    </location>
</feature>
<dbReference type="Gene3D" id="3.30.40.10">
    <property type="entry name" value="Zinc/RING finger domain, C3HC4 (zinc finger)"/>
    <property type="match status" value="1"/>
</dbReference>
<dbReference type="Pfam" id="PF00643">
    <property type="entry name" value="zf-B_box"/>
    <property type="match status" value="1"/>
</dbReference>
<dbReference type="InterPro" id="IPR003879">
    <property type="entry name" value="Butyrophylin_SPRY"/>
</dbReference>
<dbReference type="SUPFAM" id="SSF57845">
    <property type="entry name" value="B-box zinc-binding domain"/>
    <property type="match status" value="1"/>
</dbReference>
<feature type="domain" description="B box-type" evidence="7">
    <location>
        <begin position="82"/>
        <end position="123"/>
    </location>
</feature>
<organism evidence="9 10">
    <name type="scientific">Parambassis ranga</name>
    <name type="common">Indian glassy fish</name>
    <dbReference type="NCBI Taxonomy" id="210632"/>
    <lineage>
        <taxon>Eukaryota</taxon>
        <taxon>Metazoa</taxon>
        <taxon>Chordata</taxon>
        <taxon>Craniata</taxon>
        <taxon>Vertebrata</taxon>
        <taxon>Euteleostomi</taxon>
        <taxon>Actinopterygii</taxon>
        <taxon>Neopterygii</taxon>
        <taxon>Teleostei</taxon>
        <taxon>Neoteleostei</taxon>
        <taxon>Acanthomorphata</taxon>
        <taxon>Ovalentaria</taxon>
        <taxon>Ambassidae</taxon>
        <taxon>Parambassis</taxon>
    </lineage>
</organism>
<dbReference type="SMART" id="SM00184">
    <property type="entry name" value="RING"/>
    <property type="match status" value="1"/>
</dbReference>
<evidence type="ECO:0000259" key="7">
    <source>
        <dbReference type="PROSITE" id="PS50119"/>
    </source>
</evidence>
<evidence type="ECO:0000313" key="10">
    <source>
        <dbReference type="RefSeq" id="XP_028287551.1"/>
    </source>
</evidence>
<dbReference type="InterPro" id="IPR050143">
    <property type="entry name" value="TRIM/RBCC"/>
</dbReference>
<dbReference type="SUPFAM" id="SSF57850">
    <property type="entry name" value="RING/U-box"/>
    <property type="match status" value="1"/>
</dbReference>
<accession>A0A6P7KJF9</accession>
<dbReference type="InterPro" id="IPR013083">
    <property type="entry name" value="Znf_RING/FYVE/PHD"/>
</dbReference>
<dbReference type="InterPro" id="IPR000315">
    <property type="entry name" value="Znf_B-box"/>
</dbReference>
<evidence type="ECO:0000256" key="1">
    <source>
        <dbReference type="ARBA" id="ARBA00022723"/>
    </source>
</evidence>
<gene>
    <name evidence="10" type="primary">LOC114452433</name>
</gene>
<keyword evidence="1" id="KW-0479">Metal-binding</keyword>
<keyword evidence="2 4" id="KW-0863">Zinc-finger</keyword>